<dbReference type="InterPro" id="IPR016137">
    <property type="entry name" value="RGS"/>
</dbReference>
<gene>
    <name evidence="2" type="ORF">H257_15392</name>
</gene>
<dbReference type="PROSITE" id="PS50132">
    <property type="entry name" value="RGS"/>
    <property type="match status" value="1"/>
</dbReference>
<feature type="domain" description="RGS" evidence="1">
    <location>
        <begin position="173"/>
        <end position="289"/>
    </location>
</feature>
<dbReference type="GeneID" id="20817388"/>
<dbReference type="SUPFAM" id="SSF48097">
    <property type="entry name" value="Regulator of G-protein signaling, RGS"/>
    <property type="match status" value="1"/>
</dbReference>
<dbReference type="VEuPathDB" id="FungiDB:H257_15392"/>
<dbReference type="InterPro" id="IPR044926">
    <property type="entry name" value="RGS_subdomain_2"/>
</dbReference>
<dbReference type="OrthoDB" id="10266080at2759"/>
<protein>
    <recommendedName>
        <fullName evidence="1">RGS domain-containing protein</fullName>
    </recommendedName>
</protein>
<dbReference type="AlphaFoldDB" id="W4FQ82"/>
<name>W4FQ82_APHAT</name>
<dbReference type="InterPro" id="IPR043153">
    <property type="entry name" value="DENN_C"/>
</dbReference>
<dbReference type="Pfam" id="PF02141">
    <property type="entry name" value="DENN"/>
    <property type="match status" value="1"/>
</dbReference>
<dbReference type="InterPro" id="IPR001194">
    <property type="entry name" value="cDENN_dom"/>
</dbReference>
<dbReference type="InterPro" id="IPR036305">
    <property type="entry name" value="RGS_sf"/>
</dbReference>
<dbReference type="Gene3D" id="1.10.167.10">
    <property type="entry name" value="Regulator of G-protein Signalling 4, domain 2"/>
    <property type="match status" value="1"/>
</dbReference>
<reference evidence="2" key="1">
    <citation type="submission" date="2013-12" db="EMBL/GenBank/DDBJ databases">
        <title>The Genome Sequence of Aphanomyces astaci APO3.</title>
        <authorList>
            <consortium name="The Broad Institute Genomics Platform"/>
            <person name="Russ C."/>
            <person name="Tyler B."/>
            <person name="van West P."/>
            <person name="Dieguez-Uribeondo J."/>
            <person name="Young S.K."/>
            <person name="Zeng Q."/>
            <person name="Gargeya S."/>
            <person name="Fitzgerald M."/>
            <person name="Abouelleil A."/>
            <person name="Alvarado L."/>
            <person name="Chapman S.B."/>
            <person name="Gainer-Dewar J."/>
            <person name="Goldberg J."/>
            <person name="Griggs A."/>
            <person name="Gujja S."/>
            <person name="Hansen M."/>
            <person name="Howarth C."/>
            <person name="Imamovic A."/>
            <person name="Ireland A."/>
            <person name="Larimer J."/>
            <person name="McCowan C."/>
            <person name="Murphy C."/>
            <person name="Pearson M."/>
            <person name="Poon T.W."/>
            <person name="Priest M."/>
            <person name="Roberts A."/>
            <person name="Saif S."/>
            <person name="Shea T."/>
            <person name="Sykes S."/>
            <person name="Wortman J."/>
            <person name="Nusbaum C."/>
            <person name="Birren B."/>
        </authorList>
    </citation>
    <scope>NUCLEOTIDE SEQUENCE [LARGE SCALE GENOMIC DNA]</scope>
    <source>
        <strain evidence="2">APO3</strain>
    </source>
</reference>
<evidence type="ECO:0000259" key="1">
    <source>
        <dbReference type="PROSITE" id="PS50132"/>
    </source>
</evidence>
<dbReference type="EMBL" id="KI913182">
    <property type="protein sequence ID" value="ETV68843.1"/>
    <property type="molecule type" value="Genomic_DNA"/>
</dbReference>
<dbReference type="STRING" id="112090.W4FQ82"/>
<sequence>MNTKDGVYLVLDGLIGTTHDRILYTYMYQQGWEPLYSILAEIHKYTTLPTRTERQTHAEYMVETFLVHPDAVVVAHLHLTDDECFQSVVQSVVDAVADKTCTLDMWSSLDGRLKRALDWSGFFKSDMFGDLCNAIRERHPMTLHDVLGDCDATRIRYLELYLREFHHPGGVSNLLFWVDVQTTFLPLVTTQPASSSSSFSMARFEEIQVTVRRLFNAYLADNPSGGTATAVPDDTKKDVLARILLYQGEPFSPPRYATLFKAAQDHVWRWLASKIMPNFQNSMLYIQWMVEVERVLADRHLHRAYESVASPSSPHKPLKGTLVLPLPYASNRLPSSSKPHPDPPLRPTFANTFTSPLPPSLEHVLTFSIAPQTDGCGAFAASIHDTPVHLEWHASWSREVGPPPIDDVQSYCVDSRQPLVVGAASSTSTHGFLLHDSAAAMDLHGVCVTQWAPLQSDPTGPTVYLPTITAFLARSSLWHLRADLVTAASEVHAQSQADWTADTWQRVVAAVAQPSRLYELTPRFRAFTGMRQWGSEFGGLRRLVAHLHLQNVVAAATALLVGHRVYVIASSRNVLYESTEALVAVLTPLKWPYTYVPYCCSMPPTKTEFHQHSPFCIGVEGSIQIKRSPQDAATHHIRSSLCNLTRVHAVVRDVRGVCSADAVARAVLVDLDHDEVYVPIKQELPEPPQGLVRALELAWRGVLQPRLAKADECRFTGPTPVPSVDDGVLVEAHHDEGLKTSMAAFLEAMFGRVMDFVRSYPNDIDLGQHKPAIPLQGGDGETCTSFAVFDVDGFLAAHMELGCRDFFRQVFATEMFGNYLERQLRRFQK</sequence>
<organism evidence="2">
    <name type="scientific">Aphanomyces astaci</name>
    <name type="common">Crayfish plague agent</name>
    <dbReference type="NCBI Taxonomy" id="112090"/>
    <lineage>
        <taxon>Eukaryota</taxon>
        <taxon>Sar</taxon>
        <taxon>Stramenopiles</taxon>
        <taxon>Oomycota</taxon>
        <taxon>Saprolegniomycetes</taxon>
        <taxon>Saprolegniales</taxon>
        <taxon>Verrucalvaceae</taxon>
        <taxon>Aphanomyces</taxon>
    </lineage>
</organism>
<accession>W4FQ82</accession>
<dbReference type="RefSeq" id="XP_009841797.1">
    <property type="nucleotide sequence ID" value="XM_009843495.1"/>
</dbReference>
<dbReference type="Gene3D" id="3.40.50.11500">
    <property type="match status" value="1"/>
</dbReference>
<proteinExistence type="predicted"/>
<evidence type="ECO:0000313" key="2">
    <source>
        <dbReference type="EMBL" id="ETV68843.1"/>
    </source>
</evidence>